<proteinExistence type="predicted"/>
<dbReference type="Proteomes" id="UP000549394">
    <property type="component" value="Unassembled WGS sequence"/>
</dbReference>
<reference evidence="1 2" key="1">
    <citation type="submission" date="2020-08" db="EMBL/GenBank/DDBJ databases">
        <authorList>
            <person name="Hejnol A."/>
        </authorList>
    </citation>
    <scope>NUCLEOTIDE SEQUENCE [LARGE SCALE GENOMIC DNA]</scope>
</reference>
<sequence length="108" mass="12568">MTHAMKKESKLRKIKKKLGATYKINRLIRSILKNTTGLGGTKIRFSKKVIPMFTDSGRDLLEKIAFNLKEMSKDEENLNLNNANIEYSCMNEDLYRAIKLTRQEYPLL</sequence>
<organism evidence="1 2">
    <name type="scientific">Dimorphilus gyrociliatus</name>
    <dbReference type="NCBI Taxonomy" id="2664684"/>
    <lineage>
        <taxon>Eukaryota</taxon>
        <taxon>Metazoa</taxon>
        <taxon>Spiralia</taxon>
        <taxon>Lophotrochozoa</taxon>
        <taxon>Annelida</taxon>
        <taxon>Polychaeta</taxon>
        <taxon>Polychaeta incertae sedis</taxon>
        <taxon>Dinophilidae</taxon>
        <taxon>Dimorphilus</taxon>
    </lineage>
</organism>
<accession>A0A7I8VPY3</accession>
<keyword evidence="2" id="KW-1185">Reference proteome</keyword>
<gene>
    <name evidence="1" type="ORF">DGYR_LOCUS6287</name>
</gene>
<comment type="caution">
    <text evidence="1">The sequence shown here is derived from an EMBL/GenBank/DDBJ whole genome shotgun (WGS) entry which is preliminary data.</text>
</comment>
<name>A0A7I8VPY3_9ANNE</name>
<dbReference type="EMBL" id="CAJFCJ010000007">
    <property type="protein sequence ID" value="CAD5117798.1"/>
    <property type="molecule type" value="Genomic_DNA"/>
</dbReference>
<dbReference type="AlphaFoldDB" id="A0A7I8VPY3"/>
<evidence type="ECO:0000313" key="2">
    <source>
        <dbReference type="Proteomes" id="UP000549394"/>
    </source>
</evidence>
<protein>
    <submittedName>
        <fullName evidence="1">Uncharacterized protein</fullName>
    </submittedName>
</protein>
<evidence type="ECO:0000313" key="1">
    <source>
        <dbReference type="EMBL" id="CAD5117798.1"/>
    </source>
</evidence>